<dbReference type="InterPro" id="IPR013221">
    <property type="entry name" value="Mur_ligase_cen"/>
</dbReference>
<dbReference type="InterPro" id="IPR004101">
    <property type="entry name" value="Mur_ligase_C"/>
</dbReference>
<sequence length="437" mass="46326">MSASISALPQTLDGWLQLLEQRHAQSIRLGLDRVAAVRAALGPDPDAVVITVGGTNGKGSCCAMLEAILLAEGYRVGCYTSPHLLKYNERVRIDGKDVDDEALVAGFAAVEAVRGDTPLTYFEHGTLAAWSVFCAARPDVIILEVGLGGRLDAVNVFDADCALVTSIALDHMDYLGDSRDAIGFEKAGIFRSGRPAVCGDPQPPATLLAHAEAIGAQLWASGRDFGFGGDRQQWGYWRYETPPARGALVKRGGLAYPALRGVNQLLNAAAVMTVLETLRDRVPVSMQAIRQGLMLVDVPGRFQVLPGRPAVVLDVAHNPQAAGVLAENLGSMGFYPETWAVFGMLNDKDVEGVVDLIKGRVDHWLLAGLPGPRGLKAEALAERLRAAGVEADIRCFDAPADAFAAAQQAAGEGDRILAFGSFLTVADVLAAVKAARH</sequence>
<dbReference type="Gene3D" id="3.40.1190.10">
    <property type="entry name" value="Mur-like, catalytic domain"/>
    <property type="match status" value="1"/>
</dbReference>
<evidence type="ECO:0000256" key="8">
    <source>
        <dbReference type="ARBA" id="ARBA00013025"/>
    </source>
</evidence>
<dbReference type="Pfam" id="PF08245">
    <property type="entry name" value="Mur_ligase_M"/>
    <property type="match status" value="1"/>
</dbReference>
<keyword evidence="14" id="KW-0460">Magnesium</keyword>
<evidence type="ECO:0000256" key="9">
    <source>
        <dbReference type="ARBA" id="ARBA00019357"/>
    </source>
</evidence>
<dbReference type="GO" id="GO:0046872">
    <property type="term" value="F:metal ion binding"/>
    <property type="evidence" value="ECO:0007669"/>
    <property type="project" value="UniProtKB-KW"/>
</dbReference>
<gene>
    <name evidence="26" type="ORF">AC731_000765</name>
</gene>
<accession>A0A140ICY4</accession>
<dbReference type="SUPFAM" id="SSF53623">
    <property type="entry name" value="MurD-like peptide ligases, catalytic domain"/>
    <property type="match status" value="1"/>
</dbReference>
<dbReference type="FunFam" id="3.40.1190.10:FF:000004">
    <property type="entry name" value="Dihydrofolate synthase/folylpolyglutamate synthase"/>
    <property type="match status" value="1"/>
</dbReference>
<protein>
    <recommendedName>
        <fullName evidence="9">Dihydrofolate synthase/folylpolyglutamate synthase</fullName>
        <ecNumber evidence="7">6.3.2.12</ecNumber>
        <ecNumber evidence="8">6.3.2.17</ecNumber>
    </recommendedName>
    <alternativeName>
        <fullName evidence="18">Folylpoly-gamma-glutamate synthetase-dihydrofolate synthetase</fullName>
    </alternativeName>
    <alternativeName>
        <fullName evidence="16">Folylpolyglutamate synthetase</fullName>
    </alternativeName>
    <alternativeName>
        <fullName evidence="17">Tetrahydrofolylpolyglutamate synthase</fullName>
    </alternativeName>
</protein>
<dbReference type="InterPro" id="IPR036615">
    <property type="entry name" value="Mur_ligase_C_dom_sf"/>
</dbReference>
<comment type="subunit">
    <text evidence="6">Monomer.</text>
</comment>
<dbReference type="NCBIfam" id="NF008101">
    <property type="entry name" value="PRK10846.1"/>
    <property type="match status" value="1"/>
</dbReference>
<evidence type="ECO:0000256" key="19">
    <source>
        <dbReference type="ARBA" id="ARBA00047493"/>
    </source>
</evidence>
<evidence type="ECO:0000256" key="17">
    <source>
        <dbReference type="ARBA" id="ARBA00030592"/>
    </source>
</evidence>
<evidence type="ECO:0000256" key="5">
    <source>
        <dbReference type="ARBA" id="ARBA00008276"/>
    </source>
</evidence>
<dbReference type="GO" id="GO:0008841">
    <property type="term" value="F:dihydrofolate synthase activity"/>
    <property type="evidence" value="ECO:0007669"/>
    <property type="project" value="UniProtKB-EC"/>
</dbReference>
<evidence type="ECO:0000256" key="20">
    <source>
        <dbReference type="ARBA" id="ARBA00047808"/>
    </source>
</evidence>
<dbReference type="PANTHER" id="PTHR11136">
    <property type="entry name" value="FOLYLPOLYGLUTAMATE SYNTHASE-RELATED"/>
    <property type="match status" value="1"/>
</dbReference>
<evidence type="ECO:0000313" key="26">
    <source>
        <dbReference type="EMBL" id="AMO35609.1"/>
    </source>
</evidence>
<dbReference type="Proteomes" id="UP000036902">
    <property type="component" value="Chromosome"/>
</dbReference>
<comment type="catalytic activity">
    <reaction evidence="21">
        <text>(6R)-5,10-methylenetetrahydrofolyl-(gamma-L-Glu)(n) + L-glutamate + ATP = (6R)-5,10-methylenetetrahydrofolyl-(gamma-L-Glu)(n+1) + ADP + phosphate + H(+)</text>
        <dbReference type="Rhea" id="RHEA:51912"/>
        <dbReference type="Rhea" id="RHEA-COMP:13257"/>
        <dbReference type="Rhea" id="RHEA-COMP:13258"/>
        <dbReference type="ChEBI" id="CHEBI:15378"/>
        <dbReference type="ChEBI" id="CHEBI:29985"/>
        <dbReference type="ChEBI" id="CHEBI:30616"/>
        <dbReference type="ChEBI" id="CHEBI:43474"/>
        <dbReference type="ChEBI" id="CHEBI:136572"/>
        <dbReference type="ChEBI" id="CHEBI:456216"/>
        <dbReference type="EC" id="6.3.2.17"/>
    </reaction>
</comment>
<evidence type="ECO:0000256" key="12">
    <source>
        <dbReference type="ARBA" id="ARBA00022741"/>
    </source>
</evidence>
<dbReference type="InterPro" id="IPR036565">
    <property type="entry name" value="Mur-like_cat_sf"/>
</dbReference>
<feature type="domain" description="Mur ligase central" evidence="25">
    <location>
        <begin position="52"/>
        <end position="192"/>
    </location>
</feature>
<dbReference type="UniPathway" id="UPA00077">
    <property type="reaction ID" value="UER00157"/>
</dbReference>
<dbReference type="AlphaFoldDB" id="A0A140ICY4"/>
<evidence type="ECO:0000313" key="27">
    <source>
        <dbReference type="Proteomes" id="UP000036902"/>
    </source>
</evidence>
<dbReference type="GO" id="GO:0005524">
    <property type="term" value="F:ATP binding"/>
    <property type="evidence" value="ECO:0007669"/>
    <property type="project" value="UniProtKB-KW"/>
</dbReference>
<comment type="pathway">
    <text evidence="4">Cofactor biosynthesis; tetrahydrofolylpolyglutamate biosynthesis.</text>
</comment>
<evidence type="ECO:0000256" key="23">
    <source>
        <dbReference type="PIRNR" id="PIRNR001563"/>
    </source>
</evidence>
<evidence type="ECO:0000256" key="15">
    <source>
        <dbReference type="ARBA" id="ARBA00022909"/>
    </source>
</evidence>
<comment type="catalytic activity">
    <reaction evidence="20">
        <text>10-formyltetrahydrofolyl-(gamma-L-Glu)(n) + L-glutamate + ATP = 10-formyltetrahydrofolyl-(gamma-L-Glu)(n+1) + ADP + phosphate + H(+)</text>
        <dbReference type="Rhea" id="RHEA:51904"/>
        <dbReference type="Rhea" id="RHEA-COMP:13088"/>
        <dbReference type="Rhea" id="RHEA-COMP:14300"/>
        <dbReference type="ChEBI" id="CHEBI:15378"/>
        <dbReference type="ChEBI" id="CHEBI:29985"/>
        <dbReference type="ChEBI" id="CHEBI:30616"/>
        <dbReference type="ChEBI" id="CHEBI:43474"/>
        <dbReference type="ChEBI" id="CHEBI:134413"/>
        <dbReference type="ChEBI" id="CHEBI:456216"/>
        <dbReference type="EC" id="6.3.2.17"/>
    </reaction>
</comment>
<keyword evidence="27" id="KW-1185">Reference proteome</keyword>
<keyword evidence="15" id="KW-0289">Folate biosynthesis</keyword>
<comment type="cofactor">
    <cofactor evidence="1">
        <name>Mg(2+)</name>
        <dbReference type="ChEBI" id="CHEBI:18420"/>
    </cofactor>
</comment>
<keyword evidence="10 23" id="KW-0436">Ligase</keyword>
<dbReference type="KEGG" id="thu:AC731_000765"/>
<organism evidence="26 27">
    <name type="scientific">Thauera humireducens</name>
    <dbReference type="NCBI Taxonomy" id="1134435"/>
    <lineage>
        <taxon>Bacteria</taxon>
        <taxon>Pseudomonadati</taxon>
        <taxon>Pseudomonadota</taxon>
        <taxon>Betaproteobacteria</taxon>
        <taxon>Rhodocyclales</taxon>
        <taxon>Zoogloeaceae</taxon>
        <taxon>Thauera</taxon>
    </lineage>
</organism>
<dbReference type="GO" id="GO:0005737">
    <property type="term" value="C:cytoplasm"/>
    <property type="evidence" value="ECO:0007669"/>
    <property type="project" value="TreeGrafter"/>
</dbReference>
<dbReference type="GO" id="GO:0004326">
    <property type="term" value="F:tetrahydrofolylpolyglutamate synthase activity"/>
    <property type="evidence" value="ECO:0007669"/>
    <property type="project" value="UniProtKB-EC"/>
</dbReference>
<proteinExistence type="inferred from homology"/>
<dbReference type="PANTHER" id="PTHR11136:SF0">
    <property type="entry name" value="DIHYDROFOLATE SYNTHETASE-RELATED"/>
    <property type="match status" value="1"/>
</dbReference>
<dbReference type="GO" id="GO:0046654">
    <property type="term" value="P:tetrahydrofolate biosynthetic process"/>
    <property type="evidence" value="ECO:0007669"/>
    <property type="project" value="UniProtKB-UniPathway"/>
</dbReference>
<evidence type="ECO:0000256" key="21">
    <source>
        <dbReference type="ARBA" id="ARBA00049035"/>
    </source>
</evidence>
<dbReference type="Pfam" id="PF02875">
    <property type="entry name" value="Mur_ligase_C"/>
    <property type="match status" value="1"/>
</dbReference>
<evidence type="ECO:0000256" key="6">
    <source>
        <dbReference type="ARBA" id="ARBA00011245"/>
    </source>
</evidence>
<evidence type="ECO:0000256" key="18">
    <source>
        <dbReference type="ARBA" id="ARBA00032510"/>
    </source>
</evidence>
<reference evidence="27" key="1">
    <citation type="submission" date="2016-03" db="EMBL/GenBank/DDBJ databases">
        <authorList>
            <person name="Ma C."/>
            <person name="Zhou S."/>
            <person name="Yang G."/>
        </authorList>
    </citation>
    <scope>NUCLEOTIDE SEQUENCE [LARGE SCALE GENOMIC DNA]</scope>
    <source>
        <strain evidence="27">SgZ-1</strain>
    </source>
</reference>
<dbReference type="STRING" id="1134435.AC731_000765"/>
<evidence type="ECO:0000256" key="4">
    <source>
        <dbReference type="ARBA" id="ARBA00005150"/>
    </source>
</evidence>
<dbReference type="EMBL" id="CP014646">
    <property type="protein sequence ID" value="AMO35609.1"/>
    <property type="molecule type" value="Genomic_DNA"/>
</dbReference>
<evidence type="ECO:0000256" key="14">
    <source>
        <dbReference type="ARBA" id="ARBA00022842"/>
    </source>
</evidence>
<evidence type="ECO:0000256" key="16">
    <source>
        <dbReference type="ARBA" id="ARBA00030048"/>
    </source>
</evidence>
<evidence type="ECO:0000256" key="10">
    <source>
        <dbReference type="ARBA" id="ARBA00022598"/>
    </source>
</evidence>
<comment type="pathway">
    <text evidence="3">Cofactor biosynthesis; tetrahydrofolate biosynthesis; 7,8-dihydrofolate from 2-amino-4-hydroxy-6-hydroxymethyl-7,8-dihydropteridine diphosphate and 4-aminobenzoate: step 2/2.</text>
</comment>
<evidence type="ECO:0000256" key="3">
    <source>
        <dbReference type="ARBA" id="ARBA00004799"/>
    </source>
</evidence>
<dbReference type="GO" id="GO:0046656">
    <property type="term" value="P:folic acid biosynthetic process"/>
    <property type="evidence" value="ECO:0007669"/>
    <property type="project" value="UniProtKB-KW"/>
</dbReference>
<dbReference type="Gene3D" id="3.90.190.20">
    <property type="entry name" value="Mur ligase, C-terminal domain"/>
    <property type="match status" value="1"/>
</dbReference>
<evidence type="ECO:0000259" key="24">
    <source>
        <dbReference type="Pfam" id="PF02875"/>
    </source>
</evidence>
<feature type="domain" description="Mur ligase C-terminal" evidence="24">
    <location>
        <begin position="300"/>
        <end position="422"/>
    </location>
</feature>
<comment type="function">
    <text evidence="2">Functions in two distinct reactions of the de novo folate biosynthetic pathway. Catalyzes the addition of a glutamate residue to dihydropteroate (7,8-dihydropteroate or H2Pte) to form dihydrofolate (7,8-dihydrofolate monoglutamate or H2Pte-Glu). Also catalyzes successive additions of L-glutamate to tetrahydrofolate or 10-formyltetrahydrofolate or 5,10-methylenetetrahydrofolate, leading to folylpolyglutamate derivatives.</text>
</comment>
<evidence type="ECO:0000256" key="11">
    <source>
        <dbReference type="ARBA" id="ARBA00022723"/>
    </source>
</evidence>
<dbReference type="RefSeq" id="WP_048708670.1">
    <property type="nucleotide sequence ID" value="NZ_CP014646.1"/>
</dbReference>
<comment type="catalytic activity">
    <reaction evidence="22">
        <text>7,8-dihydropteroate + L-glutamate + ATP = 7,8-dihydrofolate + ADP + phosphate + H(+)</text>
        <dbReference type="Rhea" id="RHEA:23584"/>
        <dbReference type="ChEBI" id="CHEBI:15378"/>
        <dbReference type="ChEBI" id="CHEBI:17839"/>
        <dbReference type="ChEBI" id="CHEBI:29985"/>
        <dbReference type="ChEBI" id="CHEBI:30616"/>
        <dbReference type="ChEBI" id="CHEBI:43474"/>
        <dbReference type="ChEBI" id="CHEBI:57451"/>
        <dbReference type="ChEBI" id="CHEBI:456216"/>
        <dbReference type="EC" id="6.3.2.12"/>
    </reaction>
</comment>
<dbReference type="InterPro" id="IPR001645">
    <property type="entry name" value="Folylpolyglutamate_synth"/>
</dbReference>
<evidence type="ECO:0000259" key="25">
    <source>
        <dbReference type="Pfam" id="PF08245"/>
    </source>
</evidence>
<keyword evidence="12 23" id="KW-0547">Nucleotide-binding</keyword>
<evidence type="ECO:0000256" key="1">
    <source>
        <dbReference type="ARBA" id="ARBA00001946"/>
    </source>
</evidence>
<name>A0A140ICY4_9RHOO</name>
<dbReference type="PIRSF" id="PIRSF001563">
    <property type="entry name" value="Folylpolyglu_synth"/>
    <property type="match status" value="1"/>
</dbReference>
<comment type="similarity">
    <text evidence="5 23">Belongs to the folylpolyglutamate synthase family.</text>
</comment>
<keyword evidence="13 23" id="KW-0067">ATP-binding</keyword>
<keyword evidence="11" id="KW-0479">Metal-binding</keyword>
<dbReference type="EC" id="6.3.2.17" evidence="8"/>
<dbReference type="SUPFAM" id="SSF53244">
    <property type="entry name" value="MurD-like peptide ligases, peptide-binding domain"/>
    <property type="match status" value="1"/>
</dbReference>
<dbReference type="EC" id="6.3.2.12" evidence="7"/>
<evidence type="ECO:0000256" key="7">
    <source>
        <dbReference type="ARBA" id="ARBA00013023"/>
    </source>
</evidence>
<comment type="catalytic activity">
    <reaction evidence="19">
        <text>(6S)-5,6,7,8-tetrahydrofolyl-(gamma-L-Glu)(n) + L-glutamate + ATP = (6S)-5,6,7,8-tetrahydrofolyl-(gamma-L-Glu)(n+1) + ADP + phosphate + H(+)</text>
        <dbReference type="Rhea" id="RHEA:10580"/>
        <dbReference type="Rhea" id="RHEA-COMP:14738"/>
        <dbReference type="Rhea" id="RHEA-COMP:14740"/>
        <dbReference type="ChEBI" id="CHEBI:15378"/>
        <dbReference type="ChEBI" id="CHEBI:29985"/>
        <dbReference type="ChEBI" id="CHEBI:30616"/>
        <dbReference type="ChEBI" id="CHEBI:43474"/>
        <dbReference type="ChEBI" id="CHEBI:141005"/>
        <dbReference type="ChEBI" id="CHEBI:456216"/>
        <dbReference type="EC" id="6.3.2.17"/>
    </reaction>
</comment>
<dbReference type="NCBIfam" id="TIGR01499">
    <property type="entry name" value="folC"/>
    <property type="match status" value="1"/>
</dbReference>
<evidence type="ECO:0000256" key="2">
    <source>
        <dbReference type="ARBA" id="ARBA00002714"/>
    </source>
</evidence>
<evidence type="ECO:0000256" key="22">
    <source>
        <dbReference type="ARBA" id="ARBA00049161"/>
    </source>
</evidence>
<evidence type="ECO:0000256" key="13">
    <source>
        <dbReference type="ARBA" id="ARBA00022840"/>
    </source>
</evidence>